<dbReference type="InterPro" id="IPR036513">
    <property type="entry name" value="STAS_dom_sf"/>
</dbReference>
<dbReference type="Proteomes" id="UP000594454">
    <property type="component" value="Chromosome 4"/>
</dbReference>
<keyword evidence="2 5" id="KW-0812">Transmembrane</keyword>
<feature type="transmembrane region" description="Helical" evidence="5">
    <location>
        <begin position="444"/>
        <end position="473"/>
    </location>
</feature>
<feature type="transmembrane region" description="Helical" evidence="5">
    <location>
        <begin position="255"/>
        <end position="275"/>
    </location>
</feature>
<feature type="transmembrane region" description="Helical" evidence="5">
    <location>
        <begin position="136"/>
        <end position="162"/>
    </location>
</feature>
<sequence length="614" mass="66921">MSRSSAGNRNSAVVVDQESSNQYYQEEFPNVISVLKNGTKSACSRSALTNRLPITKWLPDYKLIYLLRDFIAGLTVGLTAIPQGIAYGVVSGLGPQYGLYAAFMGSFTYILFGSCKDITIGPTAIMALMVQRYVDISVDFAILACFLTGAVITLFGLLHFGFLVQFISAPVTNGFTTAAAITIASGQINALLGIPSKSNDFVAIWVNVFTKIDQTRFTDLGLGLGTIVFLILLRKCTQLTGKLKLFGKYLSLSRNALAVIIGGTLAYIFSIYDLYPFRLTGKLQAGLPPFQLPPFSTVTKNGTDLDFADMVNTLGSSIIAIPIVSILDTVAIANAFSKGKTVDASQEMVALGICNIGASFFSSMPITGSFTRTAVNSASGVMTPLGGLFTGVLVLLGLGFLTETFYFIPKSVLAGIIILAMYYMVHFDKIADIWRAKRIDILPFIVTVLACLYLGLEIGILCGVALSVLFILYDTARPEVFIEARKIEGNDILLVKPSQNLVFSSAEYLKSRIIGTVSDLRSNSIFIIIDGELVKDLDSTVAMHVKTMCDDLKLLNCEVVFWNWKRKTAGVLWRLSQDFEKHFSSGSSYNEIIKKMVQGKSGDEAHTQTFYFPN</sequence>
<dbReference type="FunCoup" id="A0A7R8UVJ7">
    <property type="interactions" value="46"/>
</dbReference>
<evidence type="ECO:0000256" key="2">
    <source>
        <dbReference type="ARBA" id="ARBA00022692"/>
    </source>
</evidence>
<dbReference type="Pfam" id="PF00916">
    <property type="entry name" value="Sulfate_transp"/>
    <property type="match status" value="1"/>
</dbReference>
<feature type="domain" description="SLC26A/SulP transporter" evidence="6">
    <location>
        <begin position="66"/>
        <end position="447"/>
    </location>
</feature>
<dbReference type="SUPFAM" id="SSF52091">
    <property type="entry name" value="SpoIIaa-like"/>
    <property type="match status" value="1"/>
</dbReference>
<dbReference type="OrthoDB" id="288203at2759"/>
<keyword evidence="4 5" id="KW-0472">Membrane</keyword>
<dbReference type="GO" id="GO:0055085">
    <property type="term" value="P:transmembrane transport"/>
    <property type="evidence" value="ECO:0007669"/>
    <property type="project" value="InterPro"/>
</dbReference>
<dbReference type="InParanoid" id="A0A7R8UVJ7"/>
<gene>
    <name evidence="7" type="ORF">HERILL_LOCUS10579</name>
</gene>
<dbReference type="Gene3D" id="3.30.750.24">
    <property type="entry name" value="STAS domain"/>
    <property type="match status" value="1"/>
</dbReference>
<dbReference type="GO" id="GO:0016020">
    <property type="term" value="C:membrane"/>
    <property type="evidence" value="ECO:0007669"/>
    <property type="project" value="UniProtKB-SubCell"/>
</dbReference>
<organism evidence="7 8">
    <name type="scientific">Hermetia illucens</name>
    <name type="common">Black soldier fly</name>
    <dbReference type="NCBI Taxonomy" id="343691"/>
    <lineage>
        <taxon>Eukaryota</taxon>
        <taxon>Metazoa</taxon>
        <taxon>Ecdysozoa</taxon>
        <taxon>Arthropoda</taxon>
        <taxon>Hexapoda</taxon>
        <taxon>Insecta</taxon>
        <taxon>Pterygota</taxon>
        <taxon>Neoptera</taxon>
        <taxon>Endopterygota</taxon>
        <taxon>Diptera</taxon>
        <taxon>Brachycera</taxon>
        <taxon>Stratiomyomorpha</taxon>
        <taxon>Stratiomyidae</taxon>
        <taxon>Hermetiinae</taxon>
        <taxon>Hermetia</taxon>
    </lineage>
</organism>
<feature type="transmembrane region" description="Helical" evidence="5">
    <location>
        <begin position="405"/>
        <end position="424"/>
    </location>
</feature>
<accession>A0A7R8UVJ7</accession>
<dbReference type="OMA" id="VWRSCQQ"/>
<dbReference type="AlphaFoldDB" id="A0A7R8UVJ7"/>
<evidence type="ECO:0000313" key="7">
    <source>
        <dbReference type="EMBL" id="CAD7087907.1"/>
    </source>
</evidence>
<feature type="transmembrane region" description="Helical" evidence="5">
    <location>
        <begin position="65"/>
        <end position="85"/>
    </location>
</feature>
<evidence type="ECO:0000256" key="5">
    <source>
        <dbReference type="SAM" id="Phobius"/>
    </source>
</evidence>
<feature type="transmembrane region" description="Helical" evidence="5">
    <location>
        <begin position="378"/>
        <end position="398"/>
    </location>
</feature>
<feature type="transmembrane region" description="Helical" evidence="5">
    <location>
        <begin position="217"/>
        <end position="234"/>
    </location>
</feature>
<feature type="transmembrane region" description="Helical" evidence="5">
    <location>
        <begin position="97"/>
        <end position="115"/>
    </location>
</feature>
<evidence type="ECO:0000259" key="6">
    <source>
        <dbReference type="Pfam" id="PF00916"/>
    </source>
</evidence>
<dbReference type="EMBL" id="LR899012">
    <property type="protein sequence ID" value="CAD7087907.1"/>
    <property type="molecule type" value="Genomic_DNA"/>
</dbReference>
<dbReference type="InterPro" id="IPR011547">
    <property type="entry name" value="SLC26A/SulP_dom"/>
</dbReference>
<dbReference type="InterPro" id="IPR001902">
    <property type="entry name" value="SLC26A/SulP_fam"/>
</dbReference>
<dbReference type="PANTHER" id="PTHR11814">
    <property type="entry name" value="SULFATE TRANSPORTER"/>
    <property type="match status" value="1"/>
</dbReference>
<comment type="subcellular location">
    <subcellularLocation>
        <location evidence="1">Membrane</location>
        <topology evidence="1">Multi-pass membrane protein</topology>
    </subcellularLocation>
</comment>
<name>A0A7R8UVJ7_HERIL</name>
<protein>
    <recommendedName>
        <fullName evidence="6">SLC26A/SulP transporter domain-containing protein</fullName>
    </recommendedName>
</protein>
<feature type="transmembrane region" description="Helical" evidence="5">
    <location>
        <begin position="314"/>
        <end position="336"/>
    </location>
</feature>
<reference evidence="7 8" key="1">
    <citation type="submission" date="2020-11" db="EMBL/GenBank/DDBJ databases">
        <authorList>
            <person name="Wallbank WR R."/>
            <person name="Pardo Diaz C."/>
            <person name="Kozak K."/>
            <person name="Martin S."/>
            <person name="Jiggins C."/>
            <person name="Moest M."/>
            <person name="Warren A I."/>
            <person name="Generalovic N T."/>
            <person name="Byers J.R.P. K."/>
            <person name="Montejo-Kovacevich G."/>
            <person name="Yen C E."/>
        </authorList>
    </citation>
    <scope>NUCLEOTIDE SEQUENCE [LARGE SCALE GENOMIC DNA]</scope>
</reference>
<evidence type="ECO:0000256" key="4">
    <source>
        <dbReference type="ARBA" id="ARBA00023136"/>
    </source>
</evidence>
<evidence type="ECO:0000256" key="1">
    <source>
        <dbReference type="ARBA" id="ARBA00004141"/>
    </source>
</evidence>
<evidence type="ECO:0000313" key="8">
    <source>
        <dbReference type="Proteomes" id="UP000594454"/>
    </source>
</evidence>
<keyword evidence="8" id="KW-1185">Reference proteome</keyword>
<proteinExistence type="predicted"/>
<dbReference type="CDD" id="cd07042">
    <property type="entry name" value="STAS_SulP_like_sulfate_transporter"/>
    <property type="match status" value="1"/>
</dbReference>
<evidence type="ECO:0000256" key="3">
    <source>
        <dbReference type="ARBA" id="ARBA00022989"/>
    </source>
</evidence>
<feature type="transmembrane region" description="Helical" evidence="5">
    <location>
        <begin position="348"/>
        <end position="366"/>
    </location>
</feature>
<keyword evidence="3 5" id="KW-1133">Transmembrane helix</keyword>